<dbReference type="OMA" id="LIKCPRK"/>
<proteinExistence type="predicted"/>
<dbReference type="KEGG" id="ndi:NDAI_0D04870"/>
<evidence type="ECO:0000313" key="3">
    <source>
        <dbReference type="Proteomes" id="UP000000689"/>
    </source>
</evidence>
<dbReference type="EMBL" id="HE580270">
    <property type="protein sequence ID" value="CCD24800.1"/>
    <property type="molecule type" value="Genomic_DNA"/>
</dbReference>
<dbReference type="GeneID" id="11495202"/>
<dbReference type="HOGENOM" id="CLU_020231_0_0_1"/>
<dbReference type="Gene3D" id="3.30.1370.10">
    <property type="entry name" value="K Homology domain, type 1"/>
    <property type="match status" value="1"/>
</dbReference>
<accession>G0WAI9</accession>
<dbReference type="STRING" id="1071378.G0WAI9"/>
<dbReference type="AlphaFoldDB" id="G0WAI9"/>
<gene>
    <name evidence="2" type="primary">NDAI0D04870</name>
    <name evidence="2" type="ordered locus">NDAI_0D04870</name>
</gene>
<dbReference type="OrthoDB" id="271862at2759"/>
<protein>
    <recommendedName>
        <fullName evidence="1">K Homology domain-containing protein</fullName>
    </recommendedName>
</protein>
<dbReference type="RefSeq" id="XP_003670043.1">
    <property type="nucleotide sequence ID" value="XM_003669995.1"/>
</dbReference>
<reference evidence="2 3" key="1">
    <citation type="journal article" date="2011" name="Proc. Natl. Acad. Sci. U.S.A.">
        <title>Evolutionary erosion of yeast sex chromosomes by mating-type switching accidents.</title>
        <authorList>
            <person name="Gordon J.L."/>
            <person name="Armisen D."/>
            <person name="Proux-Wera E."/>
            <person name="Oheigeartaigh S.S."/>
            <person name="Byrne K.P."/>
            <person name="Wolfe K.H."/>
        </authorList>
    </citation>
    <scope>NUCLEOTIDE SEQUENCE [LARGE SCALE GENOMIC DNA]</scope>
    <source>
        <strain evidence="3">ATCC 10597 / BCRC 20456 / CBS 421 / NBRC 0211 / NRRL Y-12639</strain>
    </source>
</reference>
<evidence type="ECO:0000313" key="2">
    <source>
        <dbReference type="EMBL" id="CCD24800.1"/>
    </source>
</evidence>
<sequence>MPYISEDHQLADVGPVTIITPFKSSIFFETDPSLTVYKSNNHWKQLPEEIVNKLKIVNEEEDEQKPLSRNSIFNIPSDCNNLIIDNNKNDTGIAALKVINIIGSTKSFEYFPIIKSSFNINYTLHEKNNNNDQRNRFESTLDEVSKKFNIDILITNNNKNQTCYILHCIGLKPNIINVEPHIQTIIKSFSPNICYFQQSIELQSYSQLPSFKGIKNSNLNHFTNNTDNDIEIVLPSSLIYPYIITSDSNNKVSIRPQCFISSTNEVLTTGCNSLLWKNFNKNNLKNSFIKKFTNLSPGKLLFIRTFYEEKLNDLMNNFQSFINITPQFIEFQSISINLLNSIIKHFTTEIIHEIVEIKLKIDNYPENYNDLLRDNNNNDMIFVLDENPSYLIIITNNKNIMSQDNESLFNTIATIASKNKSSSSSSSSPITAMWEIHPSFHEFISGKKNGKLIKIMEDNNTNDNTKNPKFVISLEMLENDDNLFLSLLIENNADNDNNMIYLKSIFNKLINEFPAEESFFIPEIYHKPVIGSGGSLIQTTMRKNNVFIQFSNTFLLPQNNLSLIRYNNVIIRCPFKNKSGIELAKLDLIEIVNNFKLSQNFNVIRFSKNQFNFILENFTTSIIGKLEKKFNVFIGFPNILLHNCGDDQDINNYHHNETLTIKANDENQLYLATNELIDDFFASEIEIIISSSSSSAAPTFFTNEIIEDFTISIINPLKTVFNNDLQLSISPLEPIIEKTTELTILITYNKKNGNVSNIALDLINDYLKNYNNASTSSSRSSEVEIISQKSFTNKTDFILETSKIHSRQKSISISPQRKNYIPYNTTNNNNDNNNIMPQYVGPSGNNEDIDIYSNYYQQRSPMKTFPMKNNTNHLTFYH</sequence>
<dbReference type="InterPro" id="IPR004087">
    <property type="entry name" value="KH_dom"/>
</dbReference>
<evidence type="ECO:0000259" key="1">
    <source>
        <dbReference type="SMART" id="SM00322"/>
    </source>
</evidence>
<dbReference type="SMART" id="SM00322">
    <property type="entry name" value="KH"/>
    <property type="match status" value="1"/>
</dbReference>
<dbReference type="SUPFAM" id="SSF54791">
    <property type="entry name" value="Eukaryotic type KH-domain (KH-domain type I)"/>
    <property type="match status" value="1"/>
</dbReference>
<dbReference type="Proteomes" id="UP000000689">
    <property type="component" value="Chromosome 4"/>
</dbReference>
<dbReference type="eggNOG" id="KOG2208">
    <property type="taxonomic scope" value="Eukaryota"/>
</dbReference>
<dbReference type="InterPro" id="IPR036612">
    <property type="entry name" value="KH_dom_type_1_sf"/>
</dbReference>
<keyword evidence="3" id="KW-1185">Reference proteome</keyword>
<name>G0WAI9_NAUDC</name>
<organism evidence="2 3">
    <name type="scientific">Naumovozyma dairenensis (strain ATCC 10597 / BCRC 20456 / CBS 421 / NBRC 0211 / NRRL Y-12639)</name>
    <name type="common">Saccharomyces dairenensis</name>
    <dbReference type="NCBI Taxonomy" id="1071378"/>
    <lineage>
        <taxon>Eukaryota</taxon>
        <taxon>Fungi</taxon>
        <taxon>Dikarya</taxon>
        <taxon>Ascomycota</taxon>
        <taxon>Saccharomycotina</taxon>
        <taxon>Saccharomycetes</taxon>
        <taxon>Saccharomycetales</taxon>
        <taxon>Saccharomycetaceae</taxon>
        <taxon>Naumovozyma</taxon>
    </lineage>
</organism>
<feature type="domain" description="K Homology" evidence="1">
    <location>
        <begin position="513"/>
        <end position="593"/>
    </location>
</feature>
<dbReference type="GO" id="GO:0003723">
    <property type="term" value="F:RNA binding"/>
    <property type="evidence" value="ECO:0007669"/>
    <property type="project" value="InterPro"/>
</dbReference>